<organism evidence="2 3">
    <name type="scientific">Lichtheimia corymbifera JMRC:FSU:9682</name>
    <dbReference type="NCBI Taxonomy" id="1263082"/>
    <lineage>
        <taxon>Eukaryota</taxon>
        <taxon>Fungi</taxon>
        <taxon>Fungi incertae sedis</taxon>
        <taxon>Mucoromycota</taxon>
        <taxon>Mucoromycotina</taxon>
        <taxon>Mucoromycetes</taxon>
        <taxon>Mucorales</taxon>
        <taxon>Lichtheimiaceae</taxon>
        <taxon>Lichtheimia</taxon>
    </lineage>
</organism>
<evidence type="ECO:0000256" key="1">
    <source>
        <dbReference type="SAM" id="MobiDB-lite"/>
    </source>
</evidence>
<dbReference type="OrthoDB" id="2307294at2759"/>
<protein>
    <submittedName>
        <fullName evidence="2">Uncharacterized protein</fullName>
    </submittedName>
</protein>
<gene>
    <name evidence="2" type="ORF">LCOR_11179.1</name>
</gene>
<feature type="compositionally biased region" description="Polar residues" evidence="1">
    <location>
        <begin position="11"/>
        <end position="22"/>
    </location>
</feature>
<dbReference type="Proteomes" id="UP000027586">
    <property type="component" value="Unassembled WGS sequence"/>
</dbReference>
<dbReference type="AlphaFoldDB" id="A0A068SEH3"/>
<accession>A0A068SEH3</accession>
<keyword evidence="3" id="KW-1185">Reference proteome</keyword>
<evidence type="ECO:0000313" key="2">
    <source>
        <dbReference type="EMBL" id="CDH60395.1"/>
    </source>
</evidence>
<dbReference type="EMBL" id="CBTN010000091">
    <property type="protein sequence ID" value="CDH60395.1"/>
    <property type="molecule type" value="Genomic_DNA"/>
</dbReference>
<proteinExistence type="predicted"/>
<evidence type="ECO:0000313" key="3">
    <source>
        <dbReference type="Proteomes" id="UP000027586"/>
    </source>
</evidence>
<reference evidence="2" key="1">
    <citation type="submission" date="2013-08" db="EMBL/GenBank/DDBJ databases">
        <title>Gene expansion shapes genome architecture in the human pathogen Lichtheimia corymbifera: an evolutionary genomics analysis in the ancient terrestrial Mucorales (Mucoromycotina).</title>
        <authorList>
            <person name="Schwartze V.U."/>
            <person name="Winter S."/>
            <person name="Shelest E."/>
            <person name="Marcet-Houben M."/>
            <person name="Horn F."/>
            <person name="Wehner S."/>
            <person name="Hoffmann K."/>
            <person name="Riege K."/>
            <person name="Sammeth M."/>
            <person name="Nowrousian M."/>
            <person name="Valiante V."/>
            <person name="Linde J."/>
            <person name="Jacobsen I.D."/>
            <person name="Marz M."/>
            <person name="Brakhage A.A."/>
            <person name="Gabaldon T."/>
            <person name="Bocker S."/>
            <person name="Voigt K."/>
        </authorList>
    </citation>
    <scope>NUCLEOTIDE SEQUENCE [LARGE SCALE GENOMIC DNA]</scope>
    <source>
        <strain evidence="2">FSU 9682</strain>
    </source>
</reference>
<comment type="caution">
    <text evidence="2">The sequence shown here is derived from an EMBL/GenBank/DDBJ whole genome shotgun (WGS) entry which is preliminary data.</text>
</comment>
<name>A0A068SEH3_9FUNG</name>
<dbReference type="VEuPathDB" id="FungiDB:LCOR_11179.1"/>
<sequence>MNHEQQPIAFTPSSESKSLSTTEPHLYSTSCGYCGHGYDEEGLWPTIQQQEYFEVRPPVEGLLFQYNYLLNVFTTPDMAKYLAEAEITEDVYALPIHLQRLLSEVKEEVVLKRINKEHIEHQHQQQQPSMAMIRLERVRNYVWIQSGGDVANLMSALTELMSDEDELENVLGF</sequence>
<feature type="region of interest" description="Disordered" evidence="1">
    <location>
        <begin position="1"/>
        <end position="22"/>
    </location>
</feature>